<protein>
    <submittedName>
        <fullName evidence="2">Glycoside hydrolase</fullName>
    </submittedName>
</protein>
<dbReference type="InterPro" id="IPR013785">
    <property type="entry name" value="Aldolase_TIM"/>
</dbReference>
<dbReference type="Proteomes" id="UP001174209">
    <property type="component" value="Unassembled WGS sequence"/>
</dbReference>
<evidence type="ECO:0000313" key="3">
    <source>
        <dbReference type="Proteomes" id="UP001174209"/>
    </source>
</evidence>
<reference evidence="2" key="1">
    <citation type="submission" date="2023-06" db="EMBL/GenBank/DDBJ databases">
        <title>MT1 and MT2 Draft Genomes of Novel Species.</title>
        <authorList>
            <person name="Venkateswaran K."/>
        </authorList>
    </citation>
    <scope>NUCLEOTIDE SEQUENCE</scope>
    <source>
        <strain evidence="2">IIF3SC-B10</strain>
    </source>
</reference>
<dbReference type="RefSeq" id="WP_301224120.1">
    <property type="nucleotide sequence ID" value="NZ_JAROCG010000001.1"/>
</dbReference>
<feature type="compositionally biased region" description="Low complexity" evidence="1">
    <location>
        <begin position="82"/>
        <end position="93"/>
    </location>
</feature>
<name>A0ABT8JW81_9MICC</name>
<dbReference type="EMBL" id="JAROCG010000001">
    <property type="protein sequence ID" value="MDN4609429.1"/>
    <property type="molecule type" value="Genomic_DNA"/>
</dbReference>
<proteinExistence type="predicted"/>
<evidence type="ECO:0000256" key="1">
    <source>
        <dbReference type="SAM" id="MobiDB-lite"/>
    </source>
</evidence>
<accession>A0ABT8JW81</accession>
<dbReference type="Pfam" id="PF14885">
    <property type="entry name" value="GHL15"/>
    <property type="match status" value="1"/>
</dbReference>
<dbReference type="GO" id="GO:0016787">
    <property type="term" value="F:hydrolase activity"/>
    <property type="evidence" value="ECO:0007669"/>
    <property type="project" value="UniProtKB-KW"/>
</dbReference>
<comment type="caution">
    <text evidence="2">The sequence shown here is derived from an EMBL/GenBank/DDBJ whole genome shotgun (WGS) entry which is preliminary data.</text>
</comment>
<evidence type="ECO:0000313" key="2">
    <source>
        <dbReference type="EMBL" id="MDN4609429.1"/>
    </source>
</evidence>
<sequence>MTGVGAWIRYGDPLLPGQLEFAAEHYRVAILQPWETAAAEELKRRRPDMTVLCYKCLSSTRSYEPGPVYTSGVSYAEAESQAGAPAGSGTDTGTDTEADTGTDGGWFATRLDGSRIEWERYAGHWQMRVWDPAYQRRWVDNVVAELRDSPFDGVMADNDVFEDYYGLQLPISGAADMAALRSALGDLVDAAGAALNGVGKILVPNIAESRREPGRWQAHAAYGGGFEEVWLGYSPVDLFDPVTAEAQLAQAAGPGLSILRVPTDGDDRHPNFAYGLSAFWIFGEGRGAYSATAHDDYSRTQYAPELDWQLGAPRTEPKGKNHAWWREFDGGFAAVNFNRDGRRRRKVRIPAGLVDADGRPAPSSVVLPPQRGILYRRPA</sequence>
<feature type="region of interest" description="Disordered" evidence="1">
    <location>
        <begin position="80"/>
        <end position="104"/>
    </location>
</feature>
<organism evidence="2 3">
    <name type="scientific">Arthrobacter burdickii</name>
    <dbReference type="NCBI Taxonomy" id="3035920"/>
    <lineage>
        <taxon>Bacteria</taxon>
        <taxon>Bacillati</taxon>
        <taxon>Actinomycetota</taxon>
        <taxon>Actinomycetes</taxon>
        <taxon>Micrococcales</taxon>
        <taxon>Micrococcaceae</taxon>
        <taxon>Arthrobacter</taxon>
    </lineage>
</organism>
<dbReference type="InterPro" id="IPR029455">
    <property type="entry name" value="GHL15"/>
</dbReference>
<keyword evidence="2" id="KW-0378">Hydrolase</keyword>
<gene>
    <name evidence="2" type="ORF">P5G52_00970</name>
</gene>
<keyword evidence="3" id="KW-1185">Reference proteome</keyword>
<dbReference type="Gene3D" id="3.20.20.70">
    <property type="entry name" value="Aldolase class I"/>
    <property type="match status" value="1"/>
</dbReference>